<dbReference type="EMBL" id="NNRJ01000015">
    <property type="protein sequence ID" value="OYR20280.1"/>
    <property type="molecule type" value="Genomic_DNA"/>
</dbReference>
<organism evidence="2 3">
    <name type="scientific">Brucella thiophenivorans</name>
    <dbReference type="NCBI Taxonomy" id="571255"/>
    <lineage>
        <taxon>Bacteria</taxon>
        <taxon>Pseudomonadati</taxon>
        <taxon>Pseudomonadota</taxon>
        <taxon>Alphaproteobacteria</taxon>
        <taxon>Hyphomicrobiales</taxon>
        <taxon>Brucellaceae</taxon>
        <taxon>Brucella/Ochrobactrum group</taxon>
        <taxon>Brucella</taxon>
    </lineage>
</organism>
<reference evidence="2 3" key="1">
    <citation type="submission" date="2017-07" db="EMBL/GenBank/DDBJ databases">
        <title>Phylogenetic study on the rhizospheric bacterium Ochrobactrum sp. A44.</title>
        <authorList>
            <person name="Krzyzanowska D.M."/>
            <person name="Ossowicki A."/>
            <person name="Rajewska M."/>
            <person name="Maciag T."/>
            <person name="Kaczynski Z."/>
            <person name="Czerwicka M."/>
            <person name="Jafra S."/>
        </authorList>
    </citation>
    <scope>NUCLEOTIDE SEQUENCE [LARGE SCALE GENOMIC DNA]</scope>
    <source>
        <strain evidence="2 3">DSM 7216</strain>
    </source>
</reference>
<dbReference type="OrthoDB" id="4446543at2"/>
<gene>
    <name evidence="2" type="ORF">CEV31_1706</name>
</gene>
<feature type="domain" description="Phage head morphogenesis" evidence="1">
    <location>
        <begin position="57"/>
        <end position="119"/>
    </location>
</feature>
<protein>
    <submittedName>
        <fullName evidence="2">Phage head morphogenesis, SPP1 gp7 family domain protein</fullName>
    </submittedName>
</protein>
<proteinExistence type="predicted"/>
<evidence type="ECO:0000313" key="3">
    <source>
        <dbReference type="Proteomes" id="UP000215590"/>
    </source>
</evidence>
<keyword evidence="3" id="KW-1185">Reference proteome</keyword>
<accession>A0A256FZW5</accession>
<comment type="caution">
    <text evidence="2">The sequence shown here is derived from an EMBL/GenBank/DDBJ whole genome shotgun (WGS) entry which is preliminary data.</text>
</comment>
<name>A0A256FZW5_9HYPH</name>
<evidence type="ECO:0000313" key="2">
    <source>
        <dbReference type="EMBL" id="OYR20280.1"/>
    </source>
</evidence>
<dbReference type="InterPro" id="IPR006528">
    <property type="entry name" value="Phage_head_morphogenesis_dom"/>
</dbReference>
<dbReference type="Pfam" id="PF04233">
    <property type="entry name" value="Phage_Mu_F"/>
    <property type="match status" value="1"/>
</dbReference>
<evidence type="ECO:0000259" key="1">
    <source>
        <dbReference type="Pfam" id="PF04233"/>
    </source>
</evidence>
<dbReference type="RefSeq" id="WP_094506466.1">
    <property type="nucleotide sequence ID" value="NZ_JBHEEK010000013.1"/>
</dbReference>
<sequence length="308" mass="35311">MNTYLSKIDKSRQRLNELSRREAFSHYIKHGSVPRVWNEIMDASHTEEKFLWYLMRYHQALLHKANVGAEERSTTHYIWRTKLDGRVRSEHAANDGKLFSWNERPVTGHPGEEYNCRCIAEPYVEGATEYATHNFSSSLAGPYGRWGNLDFVKHYFFGNGRPVTLLEIGHLQEIAERYAYHDGKEGVFRRLSGQIASKARKDGSGSLSYPFRDSYDFGSVQFSHGSSKVRGIFNGDVKTQGAMLLISGESQFYFTDTFKDPLDTFNLFEDDLEVGGTPYEITGEWTANFVAQVFTDESRSQYFHKGGE</sequence>
<dbReference type="Proteomes" id="UP000215590">
    <property type="component" value="Unassembled WGS sequence"/>
</dbReference>
<dbReference type="NCBIfam" id="TIGR01641">
    <property type="entry name" value="phageSPP1_gp7"/>
    <property type="match status" value="1"/>
</dbReference>
<dbReference type="AlphaFoldDB" id="A0A256FZW5"/>